<dbReference type="AlphaFoldDB" id="A0A5E7SGL2"/>
<dbReference type="EMBL" id="CABVJC010000002">
    <property type="protein sequence ID" value="VVP85576.1"/>
    <property type="molecule type" value="Genomic_DNA"/>
</dbReference>
<dbReference type="RefSeq" id="WP_150692342.1">
    <property type="nucleotide sequence ID" value="NZ_CABVJC010000002.1"/>
</dbReference>
<organism evidence="1 2">
    <name type="scientific">Pseudomonas fluorescens</name>
    <dbReference type="NCBI Taxonomy" id="294"/>
    <lineage>
        <taxon>Bacteria</taxon>
        <taxon>Pseudomonadati</taxon>
        <taxon>Pseudomonadota</taxon>
        <taxon>Gammaproteobacteria</taxon>
        <taxon>Pseudomonadales</taxon>
        <taxon>Pseudomonadaceae</taxon>
        <taxon>Pseudomonas</taxon>
    </lineage>
</organism>
<reference evidence="1 2" key="1">
    <citation type="submission" date="2019-09" db="EMBL/GenBank/DDBJ databases">
        <authorList>
            <person name="Chandra G."/>
            <person name="Truman W A."/>
        </authorList>
    </citation>
    <scope>NUCLEOTIDE SEQUENCE [LARGE SCALE GENOMIC DNA]</scope>
    <source>
        <strain evidence="1">PS941</strain>
    </source>
</reference>
<proteinExistence type="predicted"/>
<evidence type="ECO:0000313" key="2">
    <source>
        <dbReference type="Proteomes" id="UP000326452"/>
    </source>
</evidence>
<protein>
    <submittedName>
        <fullName evidence="1">Uncharacterized protein</fullName>
    </submittedName>
</protein>
<evidence type="ECO:0000313" key="1">
    <source>
        <dbReference type="EMBL" id="VVP85576.1"/>
    </source>
</evidence>
<name>A0A5E7SGL2_PSEFL</name>
<dbReference type="OrthoDB" id="6994250at2"/>
<gene>
    <name evidence="1" type="ORF">PS941_01166</name>
</gene>
<dbReference type="Proteomes" id="UP000326452">
    <property type="component" value="Unassembled WGS sequence"/>
</dbReference>
<accession>A0A5E7SGL2</accession>
<sequence>MTIDMKLSAVQQAAENSRKELRKNRLNIGVSADSPKPVIVGVADGGVVPVTILKSAAAQAGTTTVARQPDLPITVTVFAWEFPSDRDEVVIEGYAFQEGIDDPDAPVSWAWVEWLRQPAPPVSGRPTQWNVTLPAGRLTDILTTGSASPTQWKIQSSGQLDGNPQYSEITTCFVDTFAPFHNKGDVRVLAPTRADFPLPANAKIDTAYLETIRTTGMEFTLPVTDGKWEIKATDKCFIYLSPTLRPTRQLTPTLTVDPVPADGKVSIPMLDISKLANGTVWLIMAYEDAAGNRSADMLAYSRIVEFVPLPVPAPPIIDAANTAGDNVIDLADVRFYGTSGVPIRVLRPLNTQDTDKATVFFENFETIDLDPPVQEFGTNTELTFRIKWNDLKTIYASLAGGDPDVREVGTRVVWTWMRGLTPKDSPAATPDLDFSYPGEENPDEPDEINKLLAKVQLRGVDKILNTLNPPDLLTDPEVIIPLPTTEPLGNDVVCKWFYNGLVVNEFSPEGLTEYKGTLPAQRVVDGQAGDKLTYWSFSYIGGINPQRSLDETVTVTTVAKEVPDPVIDRLFDNGTIINCPTVGFIRGVKPPLPFLTFRVAANPVLAGLQSITAHWVGTTDAAGQSPINDTDQDVSITVTGTEATTGITGQIAEYLTKIVPIQTRPDPFPAPAPAITYASLKYTVVWTDGTRATSNATVKIISLVNGNREFCHEVR</sequence>